<dbReference type="Proteomes" id="UP001358586">
    <property type="component" value="Chromosome 9"/>
</dbReference>
<evidence type="ECO:0000259" key="1">
    <source>
        <dbReference type="Pfam" id="PF07727"/>
    </source>
</evidence>
<sequence length="273" mass="31097">MQDVFKMTDLGLMTYFLGMEVNQNEHGIFISHQAFALKFLRKFSMSKCKPTSTPVAIGEKLSSTNEHDQVDERGYRSLVGCLLYLIATRPDIMYVVSLLSRFMHCYNTARFKAAKRVLSDWAGSVDDMKSTSGYFFILGSGFFSWSSKKQQTVTQSTTEVEYIAATTAVNQANWLRKLLDDLNTGQVEATEIKVDNQSAVAVAKNPVFHSKMEHFKIRYHFVREAELTKEISLVYCCSRDQLADILTKLLVATRFECLRKEIGVCYFVAKEEC</sequence>
<gene>
    <name evidence="2" type="ORF">PVK06_030439</name>
</gene>
<dbReference type="PANTHER" id="PTHR11439">
    <property type="entry name" value="GAG-POL-RELATED RETROTRANSPOSON"/>
    <property type="match status" value="1"/>
</dbReference>
<dbReference type="CDD" id="cd09272">
    <property type="entry name" value="RNase_HI_RT_Ty1"/>
    <property type="match status" value="1"/>
</dbReference>
<protein>
    <recommendedName>
        <fullName evidence="1">Reverse transcriptase Ty1/copia-type domain-containing protein</fullName>
    </recommendedName>
</protein>
<accession>A0ABR0NNJ5</accession>
<dbReference type="EMBL" id="JARKNE010000009">
    <property type="protein sequence ID" value="KAK5802815.1"/>
    <property type="molecule type" value="Genomic_DNA"/>
</dbReference>
<reference evidence="2 3" key="1">
    <citation type="submission" date="2023-03" db="EMBL/GenBank/DDBJ databases">
        <title>WGS of Gossypium arboreum.</title>
        <authorList>
            <person name="Yu D."/>
        </authorList>
    </citation>
    <scope>NUCLEOTIDE SEQUENCE [LARGE SCALE GENOMIC DNA]</scope>
    <source>
        <tissue evidence="2">Leaf</tissue>
    </source>
</reference>
<dbReference type="PANTHER" id="PTHR11439:SF503">
    <property type="entry name" value="CYSTEINE-RICH RLK (RECEPTOR-LIKE PROTEIN KINASE) 8"/>
    <property type="match status" value="1"/>
</dbReference>
<dbReference type="SUPFAM" id="SSF56672">
    <property type="entry name" value="DNA/RNA polymerases"/>
    <property type="match status" value="1"/>
</dbReference>
<evidence type="ECO:0000313" key="2">
    <source>
        <dbReference type="EMBL" id="KAK5802815.1"/>
    </source>
</evidence>
<comment type="caution">
    <text evidence="2">The sequence shown here is derived from an EMBL/GenBank/DDBJ whole genome shotgun (WGS) entry which is preliminary data.</text>
</comment>
<keyword evidence="3" id="KW-1185">Reference proteome</keyword>
<feature type="domain" description="Reverse transcriptase Ty1/copia-type" evidence="1">
    <location>
        <begin position="2"/>
        <end position="55"/>
    </location>
</feature>
<name>A0ABR0NNJ5_GOSAR</name>
<dbReference type="InterPro" id="IPR043502">
    <property type="entry name" value="DNA/RNA_pol_sf"/>
</dbReference>
<proteinExistence type="predicted"/>
<dbReference type="InterPro" id="IPR013103">
    <property type="entry name" value="RVT_2"/>
</dbReference>
<evidence type="ECO:0000313" key="3">
    <source>
        <dbReference type="Proteomes" id="UP001358586"/>
    </source>
</evidence>
<organism evidence="2 3">
    <name type="scientific">Gossypium arboreum</name>
    <name type="common">Tree cotton</name>
    <name type="synonym">Gossypium nanking</name>
    <dbReference type="NCBI Taxonomy" id="29729"/>
    <lineage>
        <taxon>Eukaryota</taxon>
        <taxon>Viridiplantae</taxon>
        <taxon>Streptophyta</taxon>
        <taxon>Embryophyta</taxon>
        <taxon>Tracheophyta</taxon>
        <taxon>Spermatophyta</taxon>
        <taxon>Magnoliopsida</taxon>
        <taxon>eudicotyledons</taxon>
        <taxon>Gunneridae</taxon>
        <taxon>Pentapetalae</taxon>
        <taxon>rosids</taxon>
        <taxon>malvids</taxon>
        <taxon>Malvales</taxon>
        <taxon>Malvaceae</taxon>
        <taxon>Malvoideae</taxon>
        <taxon>Gossypium</taxon>
    </lineage>
</organism>
<dbReference type="Pfam" id="PF07727">
    <property type="entry name" value="RVT_2"/>
    <property type="match status" value="1"/>
</dbReference>